<keyword evidence="1" id="KW-1133">Transmembrane helix</keyword>
<dbReference type="EMBL" id="MK500536">
    <property type="protein sequence ID" value="QBK91413.1"/>
    <property type="molecule type" value="Genomic_DNA"/>
</dbReference>
<evidence type="ECO:0000256" key="1">
    <source>
        <dbReference type="SAM" id="Phobius"/>
    </source>
</evidence>
<evidence type="ECO:0000313" key="2">
    <source>
        <dbReference type="EMBL" id="QBK91413.1"/>
    </source>
</evidence>
<protein>
    <submittedName>
        <fullName evidence="2">3 transmembrane helices protein</fullName>
    </submittedName>
</protein>
<keyword evidence="1 2" id="KW-0812">Transmembrane</keyword>
<gene>
    <name evidence="2" type="ORF">LCPAC302_00330</name>
</gene>
<organism evidence="2">
    <name type="scientific">Pithovirus LCPAC302</name>
    <dbReference type="NCBI Taxonomy" id="2506593"/>
    <lineage>
        <taxon>Viruses</taxon>
        <taxon>Pithoviruses</taxon>
    </lineage>
</organism>
<keyword evidence="1" id="KW-0472">Membrane</keyword>
<proteinExistence type="predicted"/>
<feature type="transmembrane region" description="Helical" evidence="1">
    <location>
        <begin position="62"/>
        <end position="82"/>
    </location>
</feature>
<sequence length="145" mass="17030">MLWLILFVGLIVVLLVYWEYSEHDCLPHKSCKNSVPKPRKEDDPLVYIDKIRGMVRNNFDFVSWRLALLAGIIAALPIVYYLECRIPTLFEWIVVGGLIFIAAYLSNSWIWAHFFHPNGAQIEKSLIELRDKIQKLTYTDTSFYY</sequence>
<name>A0A481Z6A6_9VIRU</name>
<feature type="transmembrane region" description="Helical" evidence="1">
    <location>
        <begin position="89"/>
        <end position="111"/>
    </location>
</feature>
<accession>A0A481Z6A6</accession>
<reference evidence="2" key="1">
    <citation type="journal article" date="2019" name="MBio">
        <title>Virus Genomes from Deep Sea Sediments Expand the Ocean Megavirome and Support Independent Origins of Viral Gigantism.</title>
        <authorList>
            <person name="Backstrom D."/>
            <person name="Yutin N."/>
            <person name="Jorgensen S.L."/>
            <person name="Dharamshi J."/>
            <person name="Homa F."/>
            <person name="Zaremba-Niedwiedzka K."/>
            <person name="Spang A."/>
            <person name="Wolf Y.I."/>
            <person name="Koonin E.V."/>
            <person name="Ettema T.J."/>
        </authorList>
    </citation>
    <scope>NUCLEOTIDE SEQUENCE</scope>
</reference>